<evidence type="ECO:0000313" key="3">
    <source>
        <dbReference type="EMBL" id="OBT94060.1"/>
    </source>
</evidence>
<accession>A0A1B8GDZ6</accession>
<name>A0A1B8GDZ6_9PEZI</name>
<dbReference type="InterPro" id="IPR018713">
    <property type="entry name" value="MPAB/Lcp_cat_dom"/>
</dbReference>
<feature type="transmembrane region" description="Helical" evidence="1">
    <location>
        <begin position="434"/>
        <end position="452"/>
    </location>
</feature>
<keyword evidence="1" id="KW-0812">Transmembrane</keyword>
<sequence length="463" mass="52253">MVPSSEKDIHDVWGYKYEWTDLHMTEEQQMPLRYSYDTLGEDVLARVKDLQMKKAAENGEAVGKGAPRKMDLYESLKSIALTKEDPVVTKFWEDVHTVPEWVDWDQIKRGQDVFYRYGEAAMTGLAFSSLLGGMAAARIVETLARTGGFAPRVARNRMLETTQFVLQVTNSLESVQPGGDGHVSAIRVRLLHAMVRNKILAMAKERDDYYSVEEFGTPINDLDSIGTISTFSAQLIWIALPAQGIYMRENEIEDYVALWRLVAYYMGTPTDVLETPASTKAIMESILDADLKPSNSSKVLAANIIQALADKAPTYPSADYLRAQARWLNGSRLSDALEIPTSSYLSVTLVMVQCIVICASSYIYRSIPILDRWKVEYMRKRLFYVLMEGKHGMKGKKTKFELQYIPGFNTVTEQGEVARGLSIGKAGSRDTRNLIILGVLIVILGCTLYFWYKMALMALHWIR</sequence>
<keyword evidence="4" id="KW-1185">Reference proteome</keyword>
<dbReference type="STRING" id="342668.A0A1B8GDZ6"/>
<proteinExistence type="predicted"/>
<dbReference type="PANTHER" id="PTHR37539:SF1">
    <property type="entry name" value="ER-BOUND OXYGENASE MPAB_MPAB'_RUBBER OXYGENASE CATALYTIC DOMAIN-CONTAINING PROTEIN"/>
    <property type="match status" value="1"/>
</dbReference>
<dbReference type="AlphaFoldDB" id="A0A1B8GDZ6"/>
<dbReference type="Pfam" id="PF09995">
    <property type="entry name" value="MPAB_Lcp_cat"/>
    <property type="match status" value="1"/>
</dbReference>
<gene>
    <name evidence="3" type="ORF">VE01_07159</name>
</gene>
<dbReference type="Proteomes" id="UP000091956">
    <property type="component" value="Unassembled WGS sequence"/>
</dbReference>
<keyword evidence="1" id="KW-0472">Membrane</keyword>
<dbReference type="RefSeq" id="XP_018127793.1">
    <property type="nucleotide sequence ID" value="XM_018276594.2"/>
</dbReference>
<reference evidence="4" key="2">
    <citation type="journal article" date="2018" name="Nat. Commun.">
        <title>Extreme sensitivity to ultraviolet light in the fungal pathogen causing white-nose syndrome of bats.</title>
        <authorList>
            <person name="Palmer J.M."/>
            <person name="Drees K.P."/>
            <person name="Foster J.T."/>
            <person name="Lindner D.L."/>
        </authorList>
    </citation>
    <scope>NUCLEOTIDE SEQUENCE [LARGE SCALE GENOMIC DNA]</scope>
    <source>
        <strain evidence="4">UAMH 10579</strain>
    </source>
</reference>
<reference evidence="3 4" key="1">
    <citation type="submission" date="2016-03" db="EMBL/GenBank/DDBJ databases">
        <title>Comparative genomics of Pseudogymnoascus destructans, the fungus causing white-nose syndrome of bats.</title>
        <authorList>
            <person name="Palmer J.M."/>
            <person name="Drees K.P."/>
            <person name="Foster J.T."/>
            <person name="Lindner D.L."/>
        </authorList>
    </citation>
    <scope>NUCLEOTIDE SEQUENCE [LARGE SCALE GENOMIC DNA]</scope>
    <source>
        <strain evidence="3 4">UAMH 10579</strain>
    </source>
</reference>
<dbReference type="PANTHER" id="PTHR37539">
    <property type="entry name" value="SECRETED PROTEIN-RELATED"/>
    <property type="match status" value="1"/>
</dbReference>
<evidence type="ECO:0000259" key="2">
    <source>
        <dbReference type="Pfam" id="PF09995"/>
    </source>
</evidence>
<organism evidence="3 4">
    <name type="scientific">Pseudogymnoascus verrucosus</name>
    <dbReference type="NCBI Taxonomy" id="342668"/>
    <lineage>
        <taxon>Eukaryota</taxon>
        <taxon>Fungi</taxon>
        <taxon>Dikarya</taxon>
        <taxon>Ascomycota</taxon>
        <taxon>Pezizomycotina</taxon>
        <taxon>Leotiomycetes</taxon>
        <taxon>Thelebolales</taxon>
        <taxon>Thelebolaceae</taxon>
        <taxon>Pseudogymnoascus</taxon>
    </lineage>
</organism>
<protein>
    <recommendedName>
        <fullName evidence="2">ER-bound oxygenase mpaB/mpaB'/Rubber oxygenase catalytic domain-containing protein</fullName>
    </recommendedName>
</protein>
<feature type="transmembrane region" description="Helical" evidence="1">
    <location>
        <begin position="344"/>
        <end position="364"/>
    </location>
</feature>
<dbReference type="OrthoDB" id="6361347at2759"/>
<feature type="domain" description="ER-bound oxygenase mpaB/mpaB'/Rubber oxygenase catalytic" evidence="2">
    <location>
        <begin position="123"/>
        <end position="342"/>
    </location>
</feature>
<dbReference type="InterPro" id="IPR037473">
    <property type="entry name" value="Lcp-like"/>
</dbReference>
<keyword evidence="1" id="KW-1133">Transmembrane helix</keyword>
<evidence type="ECO:0000256" key="1">
    <source>
        <dbReference type="SAM" id="Phobius"/>
    </source>
</evidence>
<dbReference type="EMBL" id="KV460247">
    <property type="protein sequence ID" value="OBT94060.1"/>
    <property type="molecule type" value="Genomic_DNA"/>
</dbReference>
<dbReference type="GO" id="GO:0016491">
    <property type="term" value="F:oxidoreductase activity"/>
    <property type="evidence" value="ECO:0007669"/>
    <property type="project" value="InterPro"/>
</dbReference>
<evidence type="ECO:0000313" key="4">
    <source>
        <dbReference type="Proteomes" id="UP000091956"/>
    </source>
</evidence>
<dbReference type="GeneID" id="28840545"/>